<gene>
    <name evidence="2" type="ORF">A3K86_11490</name>
</gene>
<dbReference type="OrthoDB" id="9797178at2"/>
<dbReference type="PANTHER" id="PTHR43617">
    <property type="entry name" value="L-AMINO ACID N-ACETYLTRANSFERASE"/>
    <property type="match status" value="1"/>
</dbReference>
<accession>A0A178KA32</accession>
<proteinExistence type="predicted"/>
<name>A0A178KA32_9GAMM</name>
<dbReference type="RefSeq" id="WP_068331053.1">
    <property type="nucleotide sequence ID" value="NZ_LVHF01000025.1"/>
</dbReference>
<dbReference type="STRING" id="858640.A3K86_11490"/>
<dbReference type="PROSITE" id="PS51186">
    <property type="entry name" value="GNAT"/>
    <property type="match status" value="1"/>
</dbReference>
<evidence type="ECO:0000313" key="3">
    <source>
        <dbReference type="Proteomes" id="UP000078503"/>
    </source>
</evidence>
<dbReference type="GO" id="GO:0016747">
    <property type="term" value="F:acyltransferase activity, transferring groups other than amino-acyl groups"/>
    <property type="evidence" value="ECO:0007669"/>
    <property type="project" value="InterPro"/>
</dbReference>
<feature type="domain" description="N-acetyltransferase" evidence="1">
    <location>
        <begin position="1"/>
        <end position="147"/>
    </location>
</feature>
<dbReference type="Pfam" id="PF00583">
    <property type="entry name" value="Acetyltransf_1"/>
    <property type="match status" value="1"/>
</dbReference>
<dbReference type="CDD" id="cd04301">
    <property type="entry name" value="NAT_SF"/>
    <property type="match status" value="1"/>
</dbReference>
<dbReference type="PANTHER" id="PTHR43617:SF2">
    <property type="entry name" value="UPF0039 PROTEIN SLL0451"/>
    <property type="match status" value="1"/>
</dbReference>
<sequence length="167" mass="17883">MLIRTEAPVDILPVDRLLKSAFPTEAEAKLVMALRENGNRTLSLVACSDEGEVIGHIFFSPVTVAGEDNGWQGLAPLSVAPEHQGKGIGQALMAEAKETLAELGYPAVVVLGDPTYYHKAGFASAAEHGLTCQWEVPADAFMVQELLPDTLCKLQGQVEYTSEFAAL</sequence>
<dbReference type="AlphaFoldDB" id="A0A178KA32"/>
<comment type="caution">
    <text evidence="2">The sequence shown here is derived from an EMBL/GenBank/DDBJ whole genome shotgun (WGS) entry which is preliminary data.</text>
</comment>
<dbReference type="InterPro" id="IPR000182">
    <property type="entry name" value="GNAT_dom"/>
</dbReference>
<dbReference type="EMBL" id="LVHF01000025">
    <property type="protein sequence ID" value="OAN14198.1"/>
    <property type="molecule type" value="Genomic_DNA"/>
</dbReference>
<organism evidence="2 3">
    <name type="scientific">Photobacterium jeanii</name>
    <dbReference type="NCBI Taxonomy" id="858640"/>
    <lineage>
        <taxon>Bacteria</taxon>
        <taxon>Pseudomonadati</taxon>
        <taxon>Pseudomonadota</taxon>
        <taxon>Gammaproteobacteria</taxon>
        <taxon>Vibrionales</taxon>
        <taxon>Vibrionaceae</taxon>
        <taxon>Photobacterium</taxon>
    </lineage>
</organism>
<dbReference type="Gene3D" id="3.40.630.30">
    <property type="match status" value="1"/>
</dbReference>
<dbReference type="Proteomes" id="UP000078503">
    <property type="component" value="Unassembled WGS sequence"/>
</dbReference>
<keyword evidence="3" id="KW-1185">Reference proteome</keyword>
<keyword evidence="2" id="KW-0808">Transferase</keyword>
<evidence type="ECO:0000259" key="1">
    <source>
        <dbReference type="PROSITE" id="PS51186"/>
    </source>
</evidence>
<dbReference type="InterPro" id="IPR016181">
    <property type="entry name" value="Acyl_CoA_acyltransferase"/>
</dbReference>
<dbReference type="InterPro" id="IPR050276">
    <property type="entry name" value="MshD_Acetyltransferase"/>
</dbReference>
<dbReference type="SUPFAM" id="SSF55729">
    <property type="entry name" value="Acyl-CoA N-acyltransferases (Nat)"/>
    <property type="match status" value="1"/>
</dbReference>
<evidence type="ECO:0000313" key="2">
    <source>
        <dbReference type="EMBL" id="OAN14198.1"/>
    </source>
</evidence>
<reference evidence="2 3" key="1">
    <citation type="submission" date="2016-03" db="EMBL/GenBank/DDBJ databases">
        <title>Photobacterium proteolyticum sp. nov. a protease producing bacterium isolated from ocean sediments of Laizhou Bay.</title>
        <authorList>
            <person name="Li Y."/>
        </authorList>
    </citation>
    <scope>NUCLEOTIDE SEQUENCE [LARGE SCALE GENOMIC DNA]</scope>
    <source>
        <strain evidence="2 3">R-40508</strain>
    </source>
</reference>
<protein>
    <submittedName>
        <fullName evidence="2">Acetyltransferase</fullName>
    </submittedName>
</protein>